<keyword evidence="7" id="KW-0496">Mitochondrion</keyword>
<dbReference type="OMA" id="PWWVSII"/>
<feature type="domain" description="Membrane insertase YidC/Oxa/ALB C-terminal" evidence="11">
    <location>
        <begin position="112"/>
        <end position="301"/>
    </location>
</feature>
<dbReference type="FunCoup" id="Q6BZ14">
    <property type="interactions" value="660"/>
</dbReference>
<feature type="transmembrane region" description="Helical" evidence="10">
    <location>
        <begin position="278"/>
        <end position="300"/>
    </location>
</feature>
<dbReference type="EMBL" id="CR382133">
    <property type="protein sequence ID" value="CAG84510.1"/>
    <property type="molecule type" value="Genomic_DNA"/>
</dbReference>
<dbReference type="AlphaFoldDB" id="Q6BZ14"/>
<dbReference type="RefSeq" id="XP_456555.1">
    <property type="nucleotide sequence ID" value="XM_456555.1"/>
</dbReference>
<dbReference type="GO" id="GO:0032977">
    <property type="term" value="F:membrane insertase activity"/>
    <property type="evidence" value="ECO:0007669"/>
    <property type="project" value="InterPro"/>
</dbReference>
<dbReference type="VEuPathDB" id="FungiDB:DEHA2A05368g"/>
<dbReference type="InParanoid" id="Q6BZ14"/>
<evidence type="ECO:0000256" key="9">
    <source>
        <dbReference type="RuleBase" id="RU003945"/>
    </source>
</evidence>
<keyword evidence="13" id="KW-1185">Reference proteome</keyword>
<evidence type="ECO:0000256" key="10">
    <source>
        <dbReference type="SAM" id="Phobius"/>
    </source>
</evidence>
<dbReference type="InterPro" id="IPR028055">
    <property type="entry name" value="YidC/Oxa/ALB_C"/>
</dbReference>
<dbReference type="GeneID" id="2899934"/>
<keyword evidence="3 9" id="KW-0812">Transmembrane</keyword>
<sequence length="374" mass="41714">MFRTCMARSQRAIRIQNVLRPNILSVTPVFLNQTSTVRFNSTKSSEIADKVSEIKNELTSFDHQASPTGYVSDMTSDQLGYLDSIGLAQGYGPTALIERLLEYSHVYTGLPWWATIIVTTVAVRSVMFPLYVKASINGAKMAKIKPELDQVMQELREAENPQEQVQAAHKRKALMKDNDVHMSHQMFPVLQLPIAYGFFQGLRKMANHPVEGFSTQGNAWFADLTQVDPYCGLQIISAAVVVSMVRLGGETGAAAMNPMMKKVMTYVPILSIFITKELSAAVVLYFAANSIFSFIQALVLRNKYFRKFAKMPPIVAPASIPGAKQPPATVSEWWKEFNQNMNQNVGKKMKESNTKLGAIHKRKSGISNGFIKKH</sequence>
<keyword evidence="6 10" id="KW-1133">Transmembrane helix</keyword>
<organism evidence="12 13">
    <name type="scientific">Debaryomyces hansenii (strain ATCC 36239 / CBS 767 / BCRC 21394 / JCM 1990 / NBRC 0083 / IGC 2968)</name>
    <name type="common">Yeast</name>
    <name type="synonym">Torulaspora hansenii</name>
    <dbReference type="NCBI Taxonomy" id="284592"/>
    <lineage>
        <taxon>Eukaryota</taxon>
        <taxon>Fungi</taxon>
        <taxon>Dikarya</taxon>
        <taxon>Ascomycota</taxon>
        <taxon>Saccharomycotina</taxon>
        <taxon>Pichiomycetes</taxon>
        <taxon>Debaryomycetaceae</taxon>
        <taxon>Debaryomyces</taxon>
    </lineage>
</organism>
<keyword evidence="8 10" id="KW-0472">Membrane</keyword>
<dbReference type="OrthoDB" id="2148490at2759"/>
<keyword evidence="4" id="KW-0999">Mitochondrion inner membrane</keyword>
<dbReference type="Proteomes" id="UP000000599">
    <property type="component" value="Chromosome A"/>
</dbReference>
<evidence type="ECO:0000313" key="12">
    <source>
        <dbReference type="EMBL" id="CAG84510.1"/>
    </source>
</evidence>
<dbReference type="GO" id="GO:0032979">
    <property type="term" value="P:protein insertion into mitochondrial inner membrane from matrix"/>
    <property type="evidence" value="ECO:0007669"/>
    <property type="project" value="TreeGrafter"/>
</dbReference>
<name>Q6BZ14_DEBHA</name>
<gene>
    <name evidence="12" type="ordered locus">DEHA2A05368g</name>
</gene>
<evidence type="ECO:0000256" key="1">
    <source>
        <dbReference type="ARBA" id="ARBA00004448"/>
    </source>
</evidence>
<dbReference type="PANTHER" id="PTHR12428">
    <property type="entry name" value="OXA1"/>
    <property type="match status" value="1"/>
</dbReference>
<dbReference type="HOGENOM" id="CLU_029282_3_0_1"/>
<dbReference type="CDD" id="cd20069">
    <property type="entry name" value="5TM_Oxa1-like"/>
    <property type="match status" value="1"/>
</dbReference>
<protein>
    <submittedName>
        <fullName evidence="12">DEHA2A05368p</fullName>
    </submittedName>
</protein>
<dbReference type="PANTHER" id="PTHR12428:SF66">
    <property type="entry name" value="MITOCHONDRIAL INNER MEMBRANE PROTEIN OXA1L"/>
    <property type="match status" value="1"/>
</dbReference>
<evidence type="ECO:0000256" key="4">
    <source>
        <dbReference type="ARBA" id="ARBA00022792"/>
    </source>
</evidence>
<evidence type="ECO:0000256" key="3">
    <source>
        <dbReference type="ARBA" id="ARBA00022692"/>
    </source>
</evidence>
<evidence type="ECO:0000313" key="13">
    <source>
        <dbReference type="Proteomes" id="UP000000599"/>
    </source>
</evidence>
<dbReference type="KEGG" id="dha:DEHA2A05368g"/>
<evidence type="ECO:0000256" key="5">
    <source>
        <dbReference type="ARBA" id="ARBA00022946"/>
    </source>
</evidence>
<evidence type="ECO:0000256" key="2">
    <source>
        <dbReference type="ARBA" id="ARBA00009877"/>
    </source>
</evidence>
<dbReference type="GO" id="GO:0005743">
    <property type="term" value="C:mitochondrial inner membrane"/>
    <property type="evidence" value="ECO:0007669"/>
    <property type="project" value="UniProtKB-SubCell"/>
</dbReference>
<dbReference type="InterPro" id="IPR001708">
    <property type="entry name" value="YidC/ALB3/OXA1/COX18"/>
</dbReference>
<keyword evidence="5" id="KW-0809">Transit peptide</keyword>
<comment type="similarity">
    <text evidence="2 9">Belongs to the OXA1/ALB3/YidC family.</text>
</comment>
<evidence type="ECO:0000256" key="7">
    <source>
        <dbReference type="ARBA" id="ARBA00023128"/>
    </source>
</evidence>
<evidence type="ECO:0000256" key="8">
    <source>
        <dbReference type="ARBA" id="ARBA00023136"/>
    </source>
</evidence>
<dbReference type="NCBIfam" id="TIGR03592">
    <property type="entry name" value="yidC_oxa1_cterm"/>
    <property type="match status" value="1"/>
</dbReference>
<dbReference type="eggNOG" id="KOG1239">
    <property type="taxonomic scope" value="Eukaryota"/>
</dbReference>
<dbReference type="Pfam" id="PF02096">
    <property type="entry name" value="60KD_IMP"/>
    <property type="match status" value="1"/>
</dbReference>
<reference evidence="12 13" key="1">
    <citation type="journal article" date="2004" name="Nature">
        <title>Genome evolution in yeasts.</title>
        <authorList>
            <consortium name="Genolevures"/>
            <person name="Dujon B."/>
            <person name="Sherman D."/>
            <person name="Fischer G."/>
            <person name="Durrens P."/>
            <person name="Casaregola S."/>
            <person name="Lafontaine I."/>
            <person name="de Montigny J."/>
            <person name="Marck C."/>
            <person name="Neuveglise C."/>
            <person name="Talla E."/>
            <person name="Goffard N."/>
            <person name="Frangeul L."/>
            <person name="Aigle M."/>
            <person name="Anthouard V."/>
            <person name="Babour A."/>
            <person name="Barbe V."/>
            <person name="Barnay S."/>
            <person name="Blanchin S."/>
            <person name="Beckerich J.M."/>
            <person name="Beyne E."/>
            <person name="Bleykasten C."/>
            <person name="Boisrame A."/>
            <person name="Boyer J."/>
            <person name="Cattolico L."/>
            <person name="Confanioleri F."/>
            <person name="de Daruvar A."/>
            <person name="Despons L."/>
            <person name="Fabre E."/>
            <person name="Fairhead C."/>
            <person name="Ferry-Dumazet H."/>
            <person name="Groppi A."/>
            <person name="Hantraye F."/>
            <person name="Hennequin C."/>
            <person name="Jauniaux N."/>
            <person name="Joyet P."/>
            <person name="Kachouri R."/>
            <person name="Kerrest A."/>
            <person name="Koszul R."/>
            <person name="Lemaire M."/>
            <person name="Lesur I."/>
            <person name="Ma L."/>
            <person name="Muller H."/>
            <person name="Nicaud J.M."/>
            <person name="Nikolski M."/>
            <person name="Oztas S."/>
            <person name="Ozier-Kalogeropoulos O."/>
            <person name="Pellenz S."/>
            <person name="Potier S."/>
            <person name="Richard G.F."/>
            <person name="Straub M.L."/>
            <person name="Suleau A."/>
            <person name="Swennene D."/>
            <person name="Tekaia F."/>
            <person name="Wesolowski-Louvel M."/>
            <person name="Westhof E."/>
            <person name="Wirth B."/>
            <person name="Zeniou-Meyer M."/>
            <person name="Zivanovic I."/>
            <person name="Bolotin-Fukuhara M."/>
            <person name="Thierry A."/>
            <person name="Bouchier C."/>
            <person name="Caudron B."/>
            <person name="Scarpelli C."/>
            <person name="Gaillardin C."/>
            <person name="Weissenbach J."/>
            <person name="Wincker P."/>
            <person name="Souciet J.L."/>
        </authorList>
    </citation>
    <scope>NUCLEOTIDE SEQUENCE [LARGE SCALE GENOMIC DNA]</scope>
    <source>
        <strain evidence="13">ATCC 36239 / CBS 767 / BCRC 21394 / JCM 1990 / NBRC 0083 / IGC 2968</strain>
    </source>
</reference>
<evidence type="ECO:0000259" key="11">
    <source>
        <dbReference type="Pfam" id="PF02096"/>
    </source>
</evidence>
<proteinExistence type="inferred from homology"/>
<accession>Q6BZ14</accession>
<dbReference type="STRING" id="284592.Q6BZ14"/>
<comment type="subcellular location">
    <subcellularLocation>
        <location evidence="9">Membrane</location>
        <topology evidence="9">Multi-pass membrane protein</topology>
    </subcellularLocation>
    <subcellularLocation>
        <location evidence="1">Mitochondrion inner membrane</location>
        <topology evidence="1">Multi-pass membrane protein</topology>
    </subcellularLocation>
</comment>
<evidence type="ECO:0000256" key="6">
    <source>
        <dbReference type="ARBA" id="ARBA00022989"/>
    </source>
</evidence>